<evidence type="ECO:0000256" key="1">
    <source>
        <dbReference type="RuleBase" id="RU363098"/>
    </source>
</evidence>
<dbReference type="InterPro" id="IPR007855">
    <property type="entry name" value="RDRP"/>
</dbReference>
<feature type="region of interest" description="Disordered" evidence="2">
    <location>
        <begin position="567"/>
        <end position="607"/>
    </location>
</feature>
<feature type="compositionally biased region" description="Basic and acidic residues" evidence="2">
    <location>
        <begin position="20"/>
        <end position="31"/>
    </location>
</feature>
<feature type="compositionally biased region" description="Acidic residues" evidence="2">
    <location>
        <begin position="578"/>
        <end position="588"/>
    </location>
</feature>
<protein>
    <recommendedName>
        <fullName evidence="1">RNA-dependent RNA polymerase</fullName>
        <ecNumber evidence="1">2.7.7.48</ecNumber>
    </recommendedName>
</protein>
<dbReference type="EC" id="2.7.7.48" evidence="1"/>
<dbReference type="AlphaFoldDB" id="A0A5M3N8Y9"/>
<dbReference type="GeneID" id="19211162"/>
<comment type="catalytic activity">
    <reaction evidence="1">
        <text>RNA(n) + a ribonucleoside 5'-triphosphate = RNA(n+1) + diphosphate</text>
        <dbReference type="Rhea" id="RHEA:21248"/>
        <dbReference type="Rhea" id="RHEA-COMP:14527"/>
        <dbReference type="Rhea" id="RHEA-COMP:17342"/>
        <dbReference type="ChEBI" id="CHEBI:33019"/>
        <dbReference type="ChEBI" id="CHEBI:61557"/>
        <dbReference type="ChEBI" id="CHEBI:140395"/>
        <dbReference type="EC" id="2.7.7.48"/>
    </reaction>
</comment>
<keyword evidence="1" id="KW-0694">RNA-binding</keyword>
<dbReference type="GO" id="GO:0030422">
    <property type="term" value="P:siRNA processing"/>
    <property type="evidence" value="ECO:0007669"/>
    <property type="project" value="TreeGrafter"/>
</dbReference>
<feature type="domain" description="RDRP core" evidence="3">
    <location>
        <begin position="246"/>
        <end position="891"/>
    </location>
</feature>
<dbReference type="KEGG" id="cput:CONPUDRAFT_87147"/>
<dbReference type="RefSeq" id="XP_007763732.1">
    <property type="nucleotide sequence ID" value="XM_007765542.1"/>
</dbReference>
<name>A0A5M3N8Y9_CONPW</name>
<organism evidence="4 5">
    <name type="scientific">Coniophora puteana (strain RWD-64-598)</name>
    <name type="common">Brown rot fungus</name>
    <dbReference type="NCBI Taxonomy" id="741705"/>
    <lineage>
        <taxon>Eukaryota</taxon>
        <taxon>Fungi</taxon>
        <taxon>Dikarya</taxon>
        <taxon>Basidiomycota</taxon>
        <taxon>Agaricomycotina</taxon>
        <taxon>Agaricomycetes</taxon>
        <taxon>Agaricomycetidae</taxon>
        <taxon>Boletales</taxon>
        <taxon>Coniophorineae</taxon>
        <taxon>Coniophoraceae</taxon>
        <taxon>Coniophora</taxon>
    </lineage>
</organism>
<evidence type="ECO:0000313" key="5">
    <source>
        <dbReference type="Proteomes" id="UP000053558"/>
    </source>
</evidence>
<reference evidence="5" key="1">
    <citation type="journal article" date="2012" name="Science">
        <title>The Paleozoic origin of enzymatic lignin decomposition reconstructed from 31 fungal genomes.</title>
        <authorList>
            <person name="Floudas D."/>
            <person name="Binder M."/>
            <person name="Riley R."/>
            <person name="Barry K."/>
            <person name="Blanchette R.A."/>
            <person name="Henrissat B."/>
            <person name="Martinez A.T."/>
            <person name="Otillar R."/>
            <person name="Spatafora J.W."/>
            <person name="Yadav J.S."/>
            <person name="Aerts A."/>
            <person name="Benoit I."/>
            <person name="Boyd A."/>
            <person name="Carlson A."/>
            <person name="Copeland A."/>
            <person name="Coutinho P.M."/>
            <person name="de Vries R.P."/>
            <person name="Ferreira P."/>
            <person name="Findley K."/>
            <person name="Foster B."/>
            <person name="Gaskell J."/>
            <person name="Glotzer D."/>
            <person name="Gorecki P."/>
            <person name="Heitman J."/>
            <person name="Hesse C."/>
            <person name="Hori C."/>
            <person name="Igarashi K."/>
            <person name="Jurgens J.A."/>
            <person name="Kallen N."/>
            <person name="Kersten P."/>
            <person name="Kohler A."/>
            <person name="Kuees U."/>
            <person name="Kumar T.K.A."/>
            <person name="Kuo A."/>
            <person name="LaButti K."/>
            <person name="Larrondo L.F."/>
            <person name="Lindquist E."/>
            <person name="Ling A."/>
            <person name="Lombard V."/>
            <person name="Lucas S."/>
            <person name="Lundell T."/>
            <person name="Martin R."/>
            <person name="McLaughlin D.J."/>
            <person name="Morgenstern I."/>
            <person name="Morin E."/>
            <person name="Murat C."/>
            <person name="Nagy L.G."/>
            <person name="Nolan M."/>
            <person name="Ohm R.A."/>
            <person name="Patyshakuliyeva A."/>
            <person name="Rokas A."/>
            <person name="Ruiz-Duenas F.J."/>
            <person name="Sabat G."/>
            <person name="Salamov A."/>
            <person name="Samejima M."/>
            <person name="Schmutz J."/>
            <person name="Slot J.C."/>
            <person name="St John F."/>
            <person name="Stenlid J."/>
            <person name="Sun H."/>
            <person name="Sun S."/>
            <person name="Syed K."/>
            <person name="Tsang A."/>
            <person name="Wiebenga A."/>
            <person name="Young D."/>
            <person name="Pisabarro A."/>
            <person name="Eastwood D.C."/>
            <person name="Martin F."/>
            <person name="Cullen D."/>
            <person name="Grigoriev I.V."/>
            <person name="Hibbett D.S."/>
        </authorList>
    </citation>
    <scope>NUCLEOTIDE SEQUENCE [LARGE SCALE GENOMIC DNA]</scope>
    <source>
        <strain evidence="5">RWD-64-598 SS2</strain>
    </source>
</reference>
<feature type="region of interest" description="Disordered" evidence="2">
    <location>
        <begin position="1"/>
        <end position="60"/>
    </location>
</feature>
<keyword evidence="1" id="KW-0696">RNA-directed RNA polymerase</keyword>
<dbReference type="GO" id="GO:0003723">
    <property type="term" value="F:RNA binding"/>
    <property type="evidence" value="ECO:0007669"/>
    <property type="project" value="UniProtKB-KW"/>
</dbReference>
<keyword evidence="5" id="KW-1185">Reference proteome</keyword>
<evidence type="ECO:0000259" key="3">
    <source>
        <dbReference type="Pfam" id="PF05183"/>
    </source>
</evidence>
<dbReference type="PANTHER" id="PTHR23079">
    <property type="entry name" value="RNA-DEPENDENT RNA POLYMERASE"/>
    <property type="match status" value="1"/>
</dbReference>
<dbReference type="InterPro" id="IPR057596">
    <property type="entry name" value="RDRP_core"/>
</dbReference>
<proteinExistence type="inferred from homology"/>
<evidence type="ECO:0000313" key="4">
    <source>
        <dbReference type="EMBL" id="EIW87305.1"/>
    </source>
</evidence>
<dbReference type="GO" id="GO:0031380">
    <property type="term" value="C:nuclear RNA-directed RNA polymerase complex"/>
    <property type="evidence" value="ECO:0007669"/>
    <property type="project" value="TreeGrafter"/>
</dbReference>
<gene>
    <name evidence="4" type="ORF">CONPUDRAFT_87147</name>
</gene>
<keyword evidence="1" id="KW-0808">Transferase</keyword>
<dbReference type="PANTHER" id="PTHR23079:SF14">
    <property type="entry name" value="RNA-DEPENDENT RNA POLYMERASE"/>
    <property type="match status" value="1"/>
</dbReference>
<accession>A0A5M3N8Y9</accession>
<keyword evidence="1" id="KW-0548">Nucleotidyltransferase</keyword>
<dbReference type="OrthoDB" id="10055769at2759"/>
<sequence>MPAVAPPSPSKRARAMTGGESRETKTPRLDQPRIPALDVNLVTRQPSDPGPTSARPFNTSHRIQSAATPVLTPTVAPTTIHPEVTQYTFSPAEHFKHGPVVLGENLGRAIIAHDSGAVRLIDYRSLAWPTTYEIARGVTQGRWSWQDVTPSRLDRLKGLGADTAPKVGAVMKDLDLKGRGTGSAAVGSEVWSEYDREEKAIVENRGRGLGLMGEWEGKHSWYGGKIQQVITLRVSGNPGQERYEFELEKPKISRSHRLSRFLGSRRLIQMRIPEQTMWNYGARITEYLSRHSFVLCGRVFIPVHAKENSVYLVETDQDHERSPRPDQKGDQYRYSLAQIVQWHNDIVANHKQPISKWSTRWALALSTSVPGMEFSPENVFYMDDVYSPEASGMKKAPAELTMTDGCGWINAAALTQLMRNMGLSSRPTAIQARLAGAKGMWLLHPDPAEQLIDGPAKIWIRSSQNKIASPPADRGHLVLDLLAPSRVTHPSRLSQQTIVNMAHNGVPETVFTALMAAGLDREVQQLTQWDGPNALVAVWRAVERAGGVSFTRVRRRIAGQARALGLGRMRPDDRDSEAPADIDTDDEDAHVLSSGVEGGAAGEPAQPPSVYEAAMQLLQSGFRPQNLDVLYDKIRKIVTMVIDDYVKSLHIPILESAEAYIVPDPYGVLKEGEIYFRSSDGFKDPETGARFDILKGDVLVLRNPTRLPSDVQKVRAVTYPELEKYYDVIIFPTCGARSLASYLGGGDTVLVVWDKQLVQPFNSTPLYEEPQGVRDAFERNVETVRDFDKRIRGLPRADAEAEFQKILLLGLSETKVGLYSKFHDIAVFTTCLDASKTGLRVKTTEFHRHRTMAGNRQPRYIRDLTDHRNSDDAPCKRDKGQKPFILDVLVDEGRRMRDAFLTKYDARKQTMGERHDRDLLKPVEDAEKMAAAMEREGIPFYSSNLQEMERHIDTFYKRWIVLIDASKSSSSSRSRSPADKSKTNDPWDALARDFAKVPPFQSLQCFPDAEVKCIIASRAYRRSRKFAFNAAFLTLCSIKARALGCVPFTTQFAESMSVSGAVARALDHTLAQEGE</sequence>
<evidence type="ECO:0000256" key="2">
    <source>
        <dbReference type="SAM" id="MobiDB-lite"/>
    </source>
</evidence>
<comment type="caution">
    <text evidence="4">The sequence shown here is derived from an EMBL/GenBank/DDBJ whole genome shotgun (WGS) entry which is preliminary data.</text>
</comment>
<dbReference type="EMBL" id="JH711573">
    <property type="protein sequence ID" value="EIW87305.1"/>
    <property type="molecule type" value="Genomic_DNA"/>
</dbReference>
<dbReference type="Pfam" id="PF05183">
    <property type="entry name" value="RdRP"/>
    <property type="match status" value="1"/>
</dbReference>
<dbReference type="OMA" id="IRNAFMF"/>
<dbReference type="GO" id="GO:0003968">
    <property type="term" value="F:RNA-directed RNA polymerase activity"/>
    <property type="evidence" value="ECO:0007669"/>
    <property type="project" value="UniProtKB-KW"/>
</dbReference>
<dbReference type="Proteomes" id="UP000053558">
    <property type="component" value="Unassembled WGS sequence"/>
</dbReference>
<comment type="similarity">
    <text evidence="1">Belongs to the RdRP family.</text>
</comment>